<dbReference type="InterPro" id="IPR004532">
    <property type="entry name" value="Phe-tRNA-ligase_IIc_bsu_bact"/>
</dbReference>
<dbReference type="CDD" id="cd02796">
    <property type="entry name" value="tRNA_bind_bactPheRS"/>
    <property type="match status" value="1"/>
</dbReference>
<dbReference type="Gene3D" id="3.30.70.380">
    <property type="entry name" value="Ferrodoxin-fold anticodon-binding domain"/>
    <property type="match status" value="1"/>
</dbReference>
<evidence type="ECO:0000313" key="20">
    <source>
        <dbReference type="EMBL" id="QAT61348.1"/>
    </source>
</evidence>
<dbReference type="InterPro" id="IPR045060">
    <property type="entry name" value="Phe-tRNA-ligase_IIc_bsu"/>
</dbReference>
<dbReference type="GO" id="GO:0140096">
    <property type="term" value="F:catalytic activity, acting on a protein"/>
    <property type="evidence" value="ECO:0007669"/>
    <property type="project" value="UniProtKB-ARBA"/>
</dbReference>
<keyword evidence="10 15" id="KW-0460">Magnesium</keyword>
<sequence length="799" mass="90631">MLLPVKWLKEYVDIDEEVKTLSDKLNLSGSHVESIISLDRGIKKVVVGKILNIEKHPNADRLSITKIDVGGEVLQIVTGANNIKIGDYVPVALIGARLSKGVKIGKGKLRGVESDGMLCSLKELGFEDSIIPKAQRDGIFILDKEYPLGEDINKILNLFGEVIEFEITPNRPDCLSIIGMAREVCATFGKKLNYPPEEINEEFDNIENYINNVKIVDNDLCSRYYGKVIKDVKIQSSPLWLQLRLMEAGVRPINNIVDITNYVMLEYGVPLHAFDLSKIAGREIYIRRAVEGEKITTLDGAERNLEPSDLVIADGKKPVAIAGIMGGFDTEITESTNTIFIESAQFNKRNIRLTSKRLGLRTEASSRFERGVDPNLCEMACRRVCRLAELIGVGKIIENHIDEYEKKKEKRVIYLRPERVNKILGSDIKTDNMIEILKNLELEVEFSEGRLKVLVPTFRDDLKIEVDLIEEIGRIYGFHNMKPAHLKGILTKGGKSYKNAAEDKSKEILKGLGLNEITTYSFVSPKCFDKINLHEDSIKRRYIKLINPLGEDYSVMRTTLIPNMMEVLSGNFNYGVDRAYAYEIGNIFIPTEFPIKDKLPLEKRTLCIGMYGEVDFYTIKGIVEEFLANVGIKGCDYLREENYPTFHPGRTANIIYNNKVLGVLGEIHPDVAKNYDIKERTYICELDFDSIVEEAVFERKYKALPKYPAVERDIAVVINKDILVGDIEKVIWENGKDIIEEVNLFDVYTGDQILKDKKSVAFSIVYRSDKKTLTDDEVSRVHNNIIEKIEDTFDAKLRS</sequence>
<dbReference type="Pfam" id="PF03484">
    <property type="entry name" value="B5"/>
    <property type="match status" value="1"/>
</dbReference>
<dbReference type="SUPFAM" id="SSF56037">
    <property type="entry name" value="PheT/TilS domain"/>
    <property type="match status" value="1"/>
</dbReference>
<evidence type="ECO:0000256" key="9">
    <source>
        <dbReference type="ARBA" id="ARBA00022840"/>
    </source>
</evidence>
<dbReference type="CDD" id="cd00769">
    <property type="entry name" value="PheRS_beta_core"/>
    <property type="match status" value="1"/>
</dbReference>
<dbReference type="PROSITE" id="PS50886">
    <property type="entry name" value="TRBD"/>
    <property type="match status" value="1"/>
</dbReference>
<evidence type="ECO:0000256" key="12">
    <source>
        <dbReference type="ARBA" id="ARBA00022917"/>
    </source>
</evidence>
<dbReference type="PANTHER" id="PTHR10947:SF0">
    <property type="entry name" value="PHENYLALANINE--TRNA LIGASE BETA SUBUNIT"/>
    <property type="match status" value="1"/>
</dbReference>
<evidence type="ECO:0000256" key="8">
    <source>
        <dbReference type="ARBA" id="ARBA00022741"/>
    </source>
</evidence>
<evidence type="ECO:0000259" key="19">
    <source>
        <dbReference type="PROSITE" id="PS51483"/>
    </source>
</evidence>
<evidence type="ECO:0000256" key="16">
    <source>
        <dbReference type="PROSITE-ProRule" id="PRU00209"/>
    </source>
</evidence>
<evidence type="ECO:0000256" key="4">
    <source>
        <dbReference type="ARBA" id="ARBA00022490"/>
    </source>
</evidence>
<dbReference type="Gene3D" id="3.50.40.10">
    <property type="entry name" value="Phenylalanyl-trna Synthetase, Chain B, domain 3"/>
    <property type="match status" value="1"/>
</dbReference>
<comment type="subcellular location">
    <subcellularLocation>
        <location evidence="1 15">Cytoplasm</location>
    </subcellularLocation>
</comment>
<dbReference type="InterPro" id="IPR012340">
    <property type="entry name" value="NA-bd_OB-fold"/>
</dbReference>
<proteinExistence type="inferred from homology"/>
<keyword evidence="7 15" id="KW-0479">Metal-binding</keyword>
<dbReference type="Gene3D" id="2.40.50.140">
    <property type="entry name" value="Nucleic acid-binding proteins"/>
    <property type="match status" value="1"/>
</dbReference>
<evidence type="ECO:0000256" key="11">
    <source>
        <dbReference type="ARBA" id="ARBA00022884"/>
    </source>
</evidence>
<dbReference type="FunFam" id="2.40.50.140:FF:000045">
    <property type="entry name" value="Phenylalanine--tRNA ligase beta subunit"/>
    <property type="match status" value="1"/>
</dbReference>
<dbReference type="EMBL" id="CP035282">
    <property type="protein sequence ID" value="QAT61348.1"/>
    <property type="molecule type" value="Genomic_DNA"/>
</dbReference>
<dbReference type="SUPFAM" id="SSF50249">
    <property type="entry name" value="Nucleic acid-binding proteins"/>
    <property type="match status" value="1"/>
</dbReference>
<dbReference type="PANTHER" id="PTHR10947">
    <property type="entry name" value="PHENYLALANYL-TRNA SYNTHETASE BETA CHAIN AND LEUCINE-RICH REPEAT-CONTAINING PROTEIN 47"/>
    <property type="match status" value="1"/>
</dbReference>
<dbReference type="GO" id="GO:0000287">
    <property type="term" value="F:magnesium ion binding"/>
    <property type="evidence" value="ECO:0007669"/>
    <property type="project" value="UniProtKB-UniRule"/>
</dbReference>
<comment type="cofactor">
    <cofactor evidence="15">
        <name>Mg(2+)</name>
        <dbReference type="ChEBI" id="CHEBI:18420"/>
    </cofactor>
    <text evidence="15">Binds 2 magnesium ions per tetramer.</text>
</comment>
<dbReference type="HAMAP" id="MF_00283">
    <property type="entry name" value="Phe_tRNA_synth_beta1"/>
    <property type="match status" value="1"/>
</dbReference>
<dbReference type="Gene3D" id="3.30.930.10">
    <property type="entry name" value="Bira Bifunctional Protein, Domain 2"/>
    <property type="match status" value="1"/>
</dbReference>
<dbReference type="PROSITE" id="PS51447">
    <property type="entry name" value="FDX_ACB"/>
    <property type="match status" value="1"/>
</dbReference>
<dbReference type="NCBIfam" id="NF045760">
    <property type="entry name" value="YtpR"/>
    <property type="match status" value="1"/>
</dbReference>
<dbReference type="SUPFAM" id="SSF46955">
    <property type="entry name" value="Putative DNA-binding domain"/>
    <property type="match status" value="1"/>
</dbReference>
<feature type="binding site" evidence="15">
    <location>
        <position position="461"/>
    </location>
    <ligand>
        <name>Mg(2+)</name>
        <dbReference type="ChEBI" id="CHEBI:18420"/>
        <note>shared with alpha subunit</note>
    </ligand>
</feature>
<dbReference type="OrthoDB" id="9805455at2"/>
<name>A0A410QBX5_9FIRM</name>
<gene>
    <name evidence="15" type="primary">pheT</name>
    <name evidence="20" type="ORF">EQM13_06960</name>
</gene>
<evidence type="ECO:0000256" key="13">
    <source>
        <dbReference type="ARBA" id="ARBA00023146"/>
    </source>
</evidence>
<keyword evidence="6 15" id="KW-0436">Ligase</keyword>
<dbReference type="RefSeq" id="WP_128752314.1">
    <property type="nucleotide sequence ID" value="NZ_CP035282.1"/>
</dbReference>
<evidence type="ECO:0000256" key="6">
    <source>
        <dbReference type="ARBA" id="ARBA00022598"/>
    </source>
</evidence>
<dbReference type="SMART" id="SM00874">
    <property type="entry name" value="B5"/>
    <property type="match status" value="1"/>
</dbReference>
<dbReference type="Pfam" id="PF17759">
    <property type="entry name" value="tRNA_synthFbeta"/>
    <property type="match status" value="1"/>
</dbReference>
<feature type="domain" description="TRNA-binding" evidence="17">
    <location>
        <begin position="39"/>
        <end position="153"/>
    </location>
</feature>
<dbReference type="InterPro" id="IPR002547">
    <property type="entry name" value="tRNA-bd_dom"/>
</dbReference>
<dbReference type="InterPro" id="IPR005147">
    <property type="entry name" value="tRNA_synthase_B5-dom"/>
</dbReference>
<keyword evidence="11 16" id="KW-0694">RNA-binding</keyword>
<evidence type="ECO:0000256" key="3">
    <source>
        <dbReference type="ARBA" id="ARBA00011209"/>
    </source>
</evidence>
<feature type="binding site" evidence="15">
    <location>
        <position position="471"/>
    </location>
    <ligand>
        <name>Mg(2+)</name>
        <dbReference type="ChEBI" id="CHEBI:18420"/>
        <note>shared with alpha subunit</note>
    </ligand>
</feature>
<dbReference type="GO" id="GO:0016740">
    <property type="term" value="F:transferase activity"/>
    <property type="evidence" value="ECO:0007669"/>
    <property type="project" value="UniProtKB-ARBA"/>
</dbReference>
<feature type="domain" description="FDX-ACB" evidence="18">
    <location>
        <begin position="705"/>
        <end position="798"/>
    </location>
</feature>
<keyword evidence="5 16" id="KW-0820">tRNA-binding</keyword>
<evidence type="ECO:0000256" key="15">
    <source>
        <dbReference type="HAMAP-Rule" id="MF_00283"/>
    </source>
</evidence>
<dbReference type="SMART" id="SM00896">
    <property type="entry name" value="FDX-ACB"/>
    <property type="match status" value="1"/>
</dbReference>
<comment type="subunit">
    <text evidence="3 15">Tetramer of two alpha and two beta subunits.</text>
</comment>
<dbReference type="InterPro" id="IPR045864">
    <property type="entry name" value="aa-tRNA-synth_II/BPL/LPL"/>
</dbReference>
<dbReference type="SMART" id="SM00873">
    <property type="entry name" value="B3_4"/>
    <property type="match status" value="1"/>
</dbReference>
<dbReference type="EC" id="6.1.1.20" evidence="15"/>
<feature type="binding site" evidence="15">
    <location>
        <position position="467"/>
    </location>
    <ligand>
        <name>Mg(2+)</name>
        <dbReference type="ChEBI" id="CHEBI:18420"/>
        <note>shared with alpha subunit</note>
    </ligand>
</feature>
<dbReference type="PROSITE" id="PS51483">
    <property type="entry name" value="B5"/>
    <property type="match status" value="1"/>
</dbReference>
<dbReference type="GO" id="GO:0004826">
    <property type="term" value="F:phenylalanine-tRNA ligase activity"/>
    <property type="evidence" value="ECO:0007669"/>
    <property type="project" value="UniProtKB-UniRule"/>
</dbReference>
<dbReference type="Gene3D" id="3.30.56.10">
    <property type="match status" value="2"/>
</dbReference>
<evidence type="ECO:0000313" key="21">
    <source>
        <dbReference type="Proteomes" id="UP000287969"/>
    </source>
</evidence>
<organism evidence="20 21">
    <name type="scientific">Acidilutibacter cellobiosedens</name>
    <dbReference type="NCBI Taxonomy" id="2507161"/>
    <lineage>
        <taxon>Bacteria</taxon>
        <taxon>Bacillati</taxon>
        <taxon>Bacillota</taxon>
        <taxon>Tissierellia</taxon>
        <taxon>Tissierellales</taxon>
        <taxon>Acidilutibacteraceae</taxon>
        <taxon>Acidilutibacter</taxon>
    </lineage>
</organism>
<dbReference type="InterPro" id="IPR009061">
    <property type="entry name" value="DNA-bd_dom_put_sf"/>
</dbReference>
<comment type="catalytic activity">
    <reaction evidence="14 15">
        <text>tRNA(Phe) + L-phenylalanine + ATP = L-phenylalanyl-tRNA(Phe) + AMP + diphosphate + H(+)</text>
        <dbReference type="Rhea" id="RHEA:19413"/>
        <dbReference type="Rhea" id="RHEA-COMP:9668"/>
        <dbReference type="Rhea" id="RHEA-COMP:9699"/>
        <dbReference type="ChEBI" id="CHEBI:15378"/>
        <dbReference type="ChEBI" id="CHEBI:30616"/>
        <dbReference type="ChEBI" id="CHEBI:33019"/>
        <dbReference type="ChEBI" id="CHEBI:58095"/>
        <dbReference type="ChEBI" id="CHEBI:78442"/>
        <dbReference type="ChEBI" id="CHEBI:78531"/>
        <dbReference type="ChEBI" id="CHEBI:456215"/>
        <dbReference type="EC" id="6.1.1.20"/>
    </reaction>
</comment>
<dbReference type="FunFam" id="3.50.40.10:FF:000001">
    <property type="entry name" value="Phenylalanine--tRNA ligase beta subunit"/>
    <property type="match status" value="1"/>
</dbReference>
<evidence type="ECO:0000256" key="5">
    <source>
        <dbReference type="ARBA" id="ARBA00022555"/>
    </source>
</evidence>
<accession>A0A410QBX5</accession>
<evidence type="ECO:0000256" key="14">
    <source>
        <dbReference type="ARBA" id="ARBA00049255"/>
    </source>
</evidence>
<dbReference type="AlphaFoldDB" id="A0A410QBX5"/>
<keyword evidence="12 15" id="KW-0648">Protein biosynthesis</keyword>
<dbReference type="InterPro" id="IPR041616">
    <property type="entry name" value="PheRS_beta_core"/>
</dbReference>
<dbReference type="InterPro" id="IPR033714">
    <property type="entry name" value="tRNA_bind_bactPheRS"/>
</dbReference>
<keyword evidence="8 15" id="KW-0547">Nucleotide-binding</keyword>
<dbReference type="GO" id="GO:0005524">
    <property type="term" value="F:ATP binding"/>
    <property type="evidence" value="ECO:0007669"/>
    <property type="project" value="UniProtKB-UniRule"/>
</dbReference>
<dbReference type="GO" id="GO:0006432">
    <property type="term" value="P:phenylalanyl-tRNA aminoacylation"/>
    <property type="evidence" value="ECO:0007669"/>
    <property type="project" value="UniProtKB-UniRule"/>
</dbReference>
<dbReference type="SUPFAM" id="SSF55681">
    <property type="entry name" value="Class II aaRS and biotin synthetases"/>
    <property type="match status" value="1"/>
</dbReference>
<dbReference type="SUPFAM" id="SSF54991">
    <property type="entry name" value="Anticodon-binding domain of PheRS"/>
    <property type="match status" value="1"/>
</dbReference>
<dbReference type="InterPro" id="IPR005146">
    <property type="entry name" value="B3/B4_tRNA-bd"/>
</dbReference>
<keyword evidence="13 15" id="KW-0030">Aminoacyl-tRNA synthetase</keyword>
<dbReference type="GO" id="GO:0009328">
    <property type="term" value="C:phenylalanine-tRNA ligase complex"/>
    <property type="evidence" value="ECO:0007669"/>
    <property type="project" value="TreeGrafter"/>
</dbReference>
<reference evidence="21" key="1">
    <citation type="submission" date="2019-01" db="EMBL/GenBank/DDBJ databases">
        <title>Draft genomes of a novel of Sporanaerobacter strains.</title>
        <authorList>
            <person name="Ma S."/>
        </authorList>
    </citation>
    <scope>NUCLEOTIDE SEQUENCE [LARGE SCALE GENOMIC DNA]</scope>
    <source>
        <strain evidence="21">NJN-17</strain>
    </source>
</reference>
<dbReference type="NCBIfam" id="TIGR00472">
    <property type="entry name" value="pheT_bact"/>
    <property type="match status" value="1"/>
</dbReference>
<dbReference type="InterPro" id="IPR036690">
    <property type="entry name" value="Fdx_antiC-bd_sf"/>
</dbReference>
<keyword evidence="4 15" id="KW-0963">Cytoplasm</keyword>
<evidence type="ECO:0000256" key="2">
    <source>
        <dbReference type="ARBA" id="ARBA00008653"/>
    </source>
</evidence>
<evidence type="ECO:0000256" key="10">
    <source>
        <dbReference type="ARBA" id="ARBA00022842"/>
    </source>
</evidence>
<evidence type="ECO:0000259" key="17">
    <source>
        <dbReference type="PROSITE" id="PS50886"/>
    </source>
</evidence>
<evidence type="ECO:0000256" key="1">
    <source>
        <dbReference type="ARBA" id="ARBA00004496"/>
    </source>
</evidence>
<keyword evidence="9 15" id="KW-0067">ATP-binding</keyword>
<dbReference type="InterPro" id="IPR005121">
    <property type="entry name" value="Fdx_antiC-bd"/>
</dbReference>
<dbReference type="Pfam" id="PF01588">
    <property type="entry name" value="tRNA_bind"/>
    <property type="match status" value="1"/>
</dbReference>
<evidence type="ECO:0000256" key="7">
    <source>
        <dbReference type="ARBA" id="ARBA00022723"/>
    </source>
</evidence>
<dbReference type="Proteomes" id="UP000287969">
    <property type="component" value="Chromosome"/>
</dbReference>
<dbReference type="GO" id="GO:0000049">
    <property type="term" value="F:tRNA binding"/>
    <property type="evidence" value="ECO:0007669"/>
    <property type="project" value="UniProtKB-UniRule"/>
</dbReference>
<dbReference type="Pfam" id="PF03483">
    <property type="entry name" value="B3_4"/>
    <property type="match status" value="1"/>
</dbReference>
<protein>
    <recommendedName>
        <fullName evidence="15">Phenylalanine--tRNA ligase beta subunit</fullName>
        <ecNumber evidence="15">6.1.1.20</ecNumber>
    </recommendedName>
    <alternativeName>
        <fullName evidence="15">Phenylalanyl-tRNA synthetase beta subunit</fullName>
        <shortName evidence="15">PheRS</shortName>
    </alternativeName>
</protein>
<dbReference type="FunFam" id="3.30.70.380:FF:000001">
    <property type="entry name" value="Phenylalanine--tRNA ligase beta subunit"/>
    <property type="match status" value="1"/>
</dbReference>
<comment type="similarity">
    <text evidence="2 15">Belongs to the phenylalanyl-tRNA synthetase beta subunit family. Type 1 subfamily.</text>
</comment>
<feature type="domain" description="B5" evidence="19">
    <location>
        <begin position="408"/>
        <end position="483"/>
    </location>
</feature>
<keyword evidence="21" id="KW-1185">Reference proteome</keyword>
<dbReference type="KEGG" id="spoa:EQM13_06960"/>
<evidence type="ECO:0000259" key="18">
    <source>
        <dbReference type="PROSITE" id="PS51447"/>
    </source>
</evidence>
<dbReference type="Pfam" id="PF03147">
    <property type="entry name" value="FDX-ACB"/>
    <property type="match status" value="1"/>
</dbReference>
<feature type="binding site" evidence="15">
    <location>
        <position position="470"/>
    </location>
    <ligand>
        <name>Mg(2+)</name>
        <dbReference type="ChEBI" id="CHEBI:18420"/>
        <note>shared with alpha subunit</note>
    </ligand>
</feature>
<dbReference type="InterPro" id="IPR020825">
    <property type="entry name" value="Phe-tRNA_synthase-like_B3/B4"/>
</dbReference>